<dbReference type="SUPFAM" id="SSF52113">
    <property type="entry name" value="BRCT domain"/>
    <property type="match status" value="1"/>
</dbReference>
<evidence type="ECO:0000313" key="9">
    <source>
        <dbReference type="EMBL" id="QDZ24123.1"/>
    </source>
</evidence>
<dbReference type="GO" id="GO:0008270">
    <property type="term" value="F:zinc ion binding"/>
    <property type="evidence" value="ECO:0007669"/>
    <property type="project" value="UniProtKB-KW"/>
</dbReference>
<dbReference type="InterPro" id="IPR036957">
    <property type="entry name" value="Znf_PARP_sf"/>
</dbReference>
<keyword evidence="3" id="KW-0863">Zinc-finger</keyword>
<dbReference type="PROSITE" id="PS50076">
    <property type="entry name" value="DNAJ_2"/>
    <property type="match status" value="1"/>
</dbReference>
<evidence type="ECO:0000256" key="3">
    <source>
        <dbReference type="ARBA" id="ARBA00022771"/>
    </source>
</evidence>
<comment type="subcellular location">
    <subcellularLocation>
        <location evidence="1">Nucleus</location>
    </subcellularLocation>
</comment>
<dbReference type="Gene3D" id="3.40.50.10190">
    <property type="entry name" value="BRCT domain"/>
    <property type="match status" value="1"/>
</dbReference>
<protein>
    <recommendedName>
        <fullName evidence="7">J domain-containing protein</fullName>
    </recommendedName>
</protein>
<gene>
    <name evidence="9" type="ORF">A3770_12p66410</name>
    <name evidence="8" type="ORF">CPRI1469_LOCUS2720</name>
</gene>
<evidence type="ECO:0000256" key="5">
    <source>
        <dbReference type="ARBA" id="ARBA00023242"/>
    </source>
</evidence>
<dbReference type="InterPro" id="IPR001623">
    <property type="entry name" value="DnaJ_domain"/>
</dbReference>
<evidence type="ECO:0000256" key="4">
    <source>
        <dbReference type="ARBA" id="ARBA00022833"/>
    </source>
</evidence>
<reference evidence="8" key="2">
    <citation type="submission" date="2021-01" db="EMBL/GenBank/DDBJ databases">
        <authorList>
            <person name="Corre E."/>
            <person name="Pelletier E."/>
            <person name="Niang G."/>
            <person name="Scheremetjew M."/>
            <person name="Finn R."/>
            <person name="Kale V."/>
            <person name="Holt S."/>
            <person name="Cochrane G."/>
            <person name="Meng A."/>
            <person name="Brown T."/>
            <person name="Cohen L."/>
        </authorList>
    </citation>
    <scope>NUCLEOTIDE SEQUENCE</scope>
    <source>
        <strain evidence="8">CCMP1205</strain>
    </source>
</reference>
<sequence length="643" mass="70200">MGKGGARRSRDDVKALLVCIGLTNPEDLSGCSTVQEEFAYVKKCFRRKCLETHPDKGGDAADFRDVQSAFETLRSMFERGSIPTFQGSAGTSTKKEYEAAYENMGKYSQPSYEFYEFAEDISVPQYRVELAKSGRSACGKPGTRSKNYQDKKCPIIPGETQYKFKTVARKLKSGTEYDEVAYTLISKGMIRIGVVDEQTGGYGRWCHLECWRVPKRIWLAMPSEGHPDEYKAEVYEMRLIALNEVLFEGMQELSAEHRAKLVRHVMDRGNWAQYKKPAFLKQRSPSKAPAGESASPKKMEAPKAEPSTPRAEDKVKSEVKAEPPASAPQAFMVPSSKAPSSSLVPKEKFVLPKPGVGNAKPGCLGGKTCVLTGVFPEVGGGSGLSLGKDRVKGMIMSFGGRVTSAISGKTDILVVGKDPGMSKVSKGRNQNRCTLLSLKDFCEGINNGTVSQTIEQAKPMVIETFSMGYKARGGFNSLMYRSSKEEIEYAQGKSPQKRLQGPTTENEGEKPAKKAKKSKRKLDLDEEAEEKEEAKEKEPLDKAIQAKLDRNKKQGHVPWHTTLLARELKALCKHHDVDDKGTKPVLIKRLNVFFEAGGGGGGGGKGKGKGKAEDKKEAGAGGGRGGKGKGKAKAKGRGKRKSV</sequence>
<dbReference type="GO" id="GO:0005634">
    <property type="term" value="C:nucleus"/>
    <property type="evidence" value="ECO:0007669"/>
    <property type="project" value="UniProtKB-SubCell"/>
</dbReference>
<evidence type="ECO:0000256" key="1">
    <source>
        <dbReference type="ARBA" id="ARBA00004123"/>
    </source>
</evidence>
<feature type="compositionally biased region" description="Basic and acidic residues" evidence="6">
    <location>
        <begin position="310"/>
        <end position="321"/>
    </location>
</feature>
<dbReference type="AlphaFoldDB" id="A0A5B8MUC9"/>
<name>A0A5B8MUC9_9CHLO</name>
<feature type="domain" description="J" evidence="7">
    <location>
        <begin position="24"/>
        <end position="105"/>
    </location>
</feature>
<feature type="region of interest" description="Disordered" evidence="6">
    <location>
        <begin position="596"/>
        <end position="643"/>
    </location>
</feature>
<dbReference type="SMART" id="SM01336">
    <property type="entry name" value="zf-PARP"/>
    <property type="match status" value="1"/>
</dbReference>
<dbReference type="EMBL" id="HBHL01004283">
    <property type="protein sequence ID" value="CAD9713868.1"/>
    <property type="molecule type" value="Transcribed_RNA"/>
</dbReference>
<feature type="compositionally biased region" description="Gly residues" evidence="6">
    <location>
        <begin position="596"/>
        <end position="605"/>
    </location>
</feature>
<evidence type="ECO:0000256" key="2">
    <source>
        <dbReference type="ARBA" id="ARBA00022723"/>
    </source>
</evidence>
<dbReference type="SUPFAM" id="SSF46565">
    <property type="entry name" value="Chaperone J-domain"/>
    <property type="match status" value="1"/>
</dbReference>
<dbReference type="Pfam" id="PF02037">
    <property type="entry name" value="SAP"/>
    <property type="match status" value="1"/>
</dbReference>
<keyword evidence="4" id="KW-0862">Zinc</keyword>
<dbReference type="InterPro" id="IPR001510">
    <property type="entry name" value="Znf_PARP"/>
</dbReference>
<dbReference type="GO" id="GO:0003677">
    <property type="term" value="F:DNA binding"/>
    <property type="evidence" value="ECO:0007669"/>
    <property type="project" value="InterPro"/>
</dbReference>
<feature type="compositionally biased region" description="Basic residues" evidence="6">
    <location>
        <begin position="626"/>
        <end position="643"/>
    </location>
</feature>
<dbReference type="InterPro" id="IPR036420">
    <property type="entry name" value="BRCT_dom_sf"/>
</dbReference>
<proteinExistence type="predicted"/>
<feature type="region of interest" description="Disordered" evidence="6">
    <location>
        <begin position="486"/>
        <end position="553"/>
    </location>
</feature>
<dbReference type="Gene3D" id="3.30.1740.10">
    <property type="entry name" value="Zinc finger, PARP-type"/>
    <property type="match status" value="1"/>
</dbReference>
<keyword evidence="2" id="KW-0479">Metal-binding</keyword>
<evidence type="ECO:0000313" key="8">
    <source>
        <dbReference type="EMBL" id="CAD9713868.1"/>
    </source>
</evidence>
<dbReference type="InterPro" id="IPR036869">
    <property type="entry name" value="J_dom_sf"/>
</dbReference>
<keyword evidence="5" id="KW-0539">Nucleus</keyword>
<feature type="compositionally biased region" description="Basic and acidic residues" evidence="6">
    <location>
        <begin position="532"/>
        <end position="541"/>
    </location>
</feature>
<keyword evidence="10" id="KW-1185">Reference proteome</keyword>
<dbReference type="STRING" id="1764295.A0A5B8MUC9"/>
<dbReference type="OrthoDB" id="446168at2759"/>
<dbReference type="EMBL" id="CP031045">
    <property type="protein sequence ID" value="QDZ24123.1"/>
    <property type="molecule type" value="Genomic_DNA"/>
</dbReference>
<feature type="region of interest" description="Disordered" evidence="6">
    <location>
        <begin position="281"/>
        <end position="339"/>
    </location>
</feature>
<reference evidence="9 10" key="1">
    <citation type="submission" date="2018-07" db="EMBL/GenBank/DDBJ databases">
        <title>The complete nuclear genome of the prasinophyte Chloropicon primus (CCMP1205).</title>
        <authorList>
            <person name="Pombert J.-F."/>
            <person name="Otis C."/>
            <person name="Turmel M."/>
            <person name="Lemieux C."/>
        </authorList>
    </citation>
    <scope>NUCLEOTIDE SEQUENCE [LARGE SCALE GENOMIC DNA]</scope>
    <source>
        <strain evidence="9 10">CCMP1205</strain>
    </source>
</reference>
<evidence type="ECO:0000256" key="6">
    <source>
        <dbReference type="SAM" id="MobiDB-lite"/>
    </source>
</evidence>
<accession>A0A5B8MUC9</accession>
<dbReference type="Proteomes" id="UP000316726">
    <property type="component" value="Chromosome 12"/>
</dbReference>
<dbReference type="CDD" id="cd06257">
    <property type="entry name" value="DnaJ"/>
    <property type="match status" value="1"/>
</dbReference>
<organism evidence="9 10">
    <name type="scientific">Chloropicon primus</name>
    <dbReference type="NCBI Taxonomy" id="1764295"/>
    <lineage>
        <taxon>Eukaryota</taxon>
        <taxon>Viridiplantae</taxon>
        <taxon>Chlorophyta</taxon>
        <taxon>Chloropicophyceae</taxon>
        <taxon>Chloropicales</taxon>
        <taxon>Chloropicaceae</taxon>
        <taxon>Chloropicon</taxon>
    </lineage>
</organism>
<dbReference type="Gene3D" id="1.10.287.110">
    <property type="entry name" value="DnaJ domain"/>
    <property type="match status" value="1"/>
</dbReference>
<dbReference type="InterPro" id="IPR003034">
    <property type="entry name" value="SAP_dom"/>
</dbReference>
<evidence type="ECO:0000313" key="10">
    <source>
        <dbReference type="Proteomes" id="UP000316726"/>
    </source>
</evidence>
<evidence type="ECO:0000259" key="7">
    <source>
        <dbReference type="PROSITE" id="PS50076"/>
    </source>
</evidence>